<dbReference type="Pfam" id="PF07969">
    <property type="entry name" value="Amidohydro_3"/>
    <property type="match status" value="2"/>
</dbReference>
<reference evidence="3" key="1">
    <citation type="submission" date="2009-11" db="EMBL/GenBank/DDBJ databases">
        <title>The complete chromosome 2 of Sphaerobacter thermophilus DSM 20745.</title>
        <authorList>
            <person name="Lucas S."/>
            <person name="Copeland A."/>
            <person name="Lapidus A."/>
            <person name="Glavina del Rio T."/>
            <person name="Dalin E."/>
            <person name="Tice H."/>
            <person name="Bruce D."/>
            <person name="Goodwin L."/>
            <person name="Pitluck S."/>
            <person name="Kyrpides N."/>
            <person name="Mavromatis K."/>
            <person name="Ivanova N."/>
            <person name="Mikhailova N."/>
            <person name="LaButti K.M."/>
            <person name="Clum A."/>
            <person name="Sun H.I."/>
            <person name="Brettin T."/>
            <person name="Detter J.C."/>
            <person name="Han C."/>
            <person name="Larimer F."/>
            <person name="Land M."/>
            <person name="Hauser L."/>
            <person name="Markowitz V."/>
            <person name="Cheng J.F."/>
            <person name="Hugenholtz P."/>
            <person name="Woyke T."/>
            <person name="Wu D."/>
            <person name="Steenblock K."/>
            <person name="Schneider S."/>
            <person name="Pukall R."/>
            <person name="Goeker M."/>
            <person name="Klenk H.P."/>
            <person name="Eisen J.A."/>
        </authorList>
    </citation>
    <scope>NUCLEOTIDE SEQUENCE [LARGE SCALE GENOMIC DNA]</scope>
    <source>
        <strain evidence="3">ATCC 49802 / DSM 20745 / S 6022</strain>
    </source>
</reference>
<dbReference type="Gene3D" id="3.20.20.140">
    <property type="entry name" value="Metal-dependent hydrolases"/>
    <property type="match status" value="1"/>
</dbReference>
<organism evidence="2 3">
    <name type="scientific">Sphaerobacter thermophilus (strain ATCC 49802 / DSM 20745 / KCCM 41009 / NCIMB 13125 / S 6022)</name>
    <dbReference type="NCBI Taxonomy" id="479434"/>
    <lineage>
        <taxon>Bacteria</taxon>
        <taxon>Pseudomonadati</taxon>
        <taxon>Thermomicrobiota</taxon>
        <taxon>Thermomicrobia</taxon>
        <taxon>Sphaerobacterales</taxon>
        <taxon>Sphaerobacterineae</taxon>
        <taxon>Sphaerobacteraceae</taxon>
        <taxon>Sphaerobacter</taxon>
    </lineage>
</organism>
<dbReference type="InterPro" id="IPR032466">
    <property type="entry name" value="Metal_Hydrolase"/>
</dbReference>
<dbReference type="Proteomes" id="UP000002027">
    <property type="component" value="Chromosome 2"/>
</dbReference>
<dbReference type="HOGENOM" id="CLU_016107_2_1_0"/>
<dbReference type="SUPFAM" id="SSF51556">
    <property type="entry name" value="Metallo-dependent hydrolases"/>
    <property type="match status" value="1"/>
</dbReference>
<dbReference type="CDD" id="cd01297">
    <property type="entry name" value="D-aminoacylase"/>
    <property type="match status" value="1"/>
</dbReference>
<proteinExistence type="predicted"/>
<dbReference type="InParanoid" id="D1C8L1"/>
<dbReference type="EMBL" id="CP001824">
    <property type="protein sequence ID" value="ACZ40154.1"/>
    <property type="molecule type" value="Genomic_DNA"/>
</dbReference>
<dbReference type="eggNOG" id="COG3653">
    <property type="taxonomic scope" value="Bacteria"/>
</dbReference>
<dbReference type="GO" id="GO:0016812">
    <property type="term" value="F:hydrolase activity, acting on carbon-nitrogen (but not peptide) bonds, in cyclic amides"/>
    <property type="evidence" value="ECO:0007669"/>
    <property type="project" value="TreeGrafter"/>
</dbReference>
<reference evidence="2 3" key="2">
    <citation type="journal article" date="2010" name="Stand. Genomic Sci.">
        <title>Complete genome sequence of Desulfohalobium retbaense type strain (HR(100)).</title>
        <authorList>
            <person name="Spring S."/>
            <person name="Nolan M."/>
            <person name="Lapidus A."/>
            <person name="Glavina Del Rio T."/>
            <person name="Copeland A."/>
            <person name="Tice H."/>
            <person name="Cheng J.F."/>
            <person name="Lucas S."/>
            <person name="Land M."/>
            <person name="Chen F."/>
            <person name="Bruce D."/>
            <person name="Goodwin L."/>
            <person name="Pitluck S."/>
            <person name="Ivanova N."/>
            <person name="Mavromatis K."/>
            <person name="Mikhailova N."/>
            <person name="Pati A."/>
            <person name="Chen A."/>
            <person name="Palaniappan K."/>
            <person name="Hauser L."/>
            <person name="Chang Y.J."/>
            <person name="Jeffries C.D."/>
            <person name="Munk C."/>
            <person name="Kiss H."/>
            <person name="Chain P."/>
            <person name="Han C."/>
            <person name="Brettin T."/>
            <person name="Detter J.C."/>
            <person name="Schuler E."/>
            <person name="Goker M."/>
            <person name="Rohde M."/>
            <person name="Bristow J."/>
            <person name="Eisen J.A."/>
            <person name="Markowitz V."/>
            <person name="Hugenholtz P."/>
            <person name="Kyrpides N.C."/>
            <person name="Klenk H.P."/>
        </authorList>
    </citation>
    <scope>NUCLEOTIDE SEQUENCE [LARGE SCALE GENOMIC DNA]</scope>
    <source>
        <strain evidence="3">ATCC 49802 / DSM 20745 / S 6022</strain>
    </source>
</reference>
<dbReference type="InterPro" id="IPR013108">
    <property type="entry name" value="Amidohydro_3"/>
</dbReference>
<dbReference type="RefSeq" id="WP_012873192.1">
    <property type="nucleotide sequence ID" value="NC_013524.1"/>
</dbReference>
<dbReference type="Gene3D" id="3.30.1490.130">
    <property type="entry name" value="D-aminoacylase. Domain 3"/>
    <property type="match status" value="1"/>
</dbReference>
<dbReference type="STRING" id="479434.Sthe_2740"/>
<name>D1C8L1_SPHTD</name>
<protein>
    <submittedName>
        <fullName evidence="2">N-acyl-D-glutamate deacylase</fullName>
        <ecNumber evidence="2">3.5.1.82</ecNumber>
    </submittedName>
</protein>
<feature type="domain" description="Amidohydrolase 3" evidence="1">
    <location>
        <begin position="377"/>
        <end position="510"/>
    </location>
</feature>
<dbReference type="GO" id="GO:0047421">
    <property type="term" value="F:N-acyl-D-glutamate deacylase activity"/>
    <property type="evidence" value="ECO:0007669"/>
    <property type="project" value="UniProtKB-EC"/>
</dbReference>
<dbReference type="Gene3D" id="2.30.40.10">
    <property type="entry name" value="Urease, subunit C, domain 1"/>
    <property type="match status" value="1"/>
</dbReference>
<dbReference type="PANTHER" id="PTHR11647:SF1">
    <property type="entry name" value="COLLAPSIN RESPONSE MEDIATOR PROTEIN"/>
    <property type="match status" value="1"/>
</dbReference>
<accession>D1C8L1</accession>
<keyword evidence="2" id="KW-0378">Hydrolase</keyword>
<dbReference type="AlphaFoldDB" id="D1C8L1"/>
<feature type="domain" description="Amidohydrolase 3" evidence="1">
    <location>
        <begin position="46"/>
        <end position="271"/>
    </location>
</feature>
<dbReference type="PANTHER" id="PTHR11647">
    <property type="entry name" value="HYDRANTOINASE/DIHYDROPYRIMIDINASE FAMILY MEMBER"/>
    <property type="match status" value="1"/>
</dbReference>
<keyword evidence="3" id="KW-1185">Reference proteome</keyword>
<dbReference type="EC" id="3.5.1.82" evidence="2"/>
<dbReference type="InterPro" id="IPR050378">
    <property type="entry name" value="Metallo-dep_Hydrolases_sf"/>
</dbReference>
<dbReference type="InterPro" id="IPR011059">
    <property type="entry name" value="Metal-dep_hydrolase_composite"/>
</dbReference>
<evidence type="ECO:0000313" key="3">
    <source>
        <dbReference type="Proteomes" id="UP000002027"/>
    </source>
</evidence>
<sequence>MPLWILNGTVVDGTGAPPRRAHLLIDGDTIMDVGDALQPPAESDAEVIDAEGLTVAPGFIDLHSHSDVALLVDPVVPCKLNQGITLELLGQDGLSVAPLTDEVAPLWRRHLSGLVGTYDVEWDWRSFDDYLTRLGPTAANVAALVGHGTLRLNVMGMANRPATAREIDQMCDLLRASLAAGAFGLSGGLVYTPGAYASFDELVALNRIVAEAGRIWVVHIRYEGDRIDDALDEMFRIVDLTGVALHISHFKLMGRNNWGRAQAVVDRIEEQRARGRDVTVDQYPYMAGSTMLSAILPPWAHAEGPERLREYLRDPIRLEKMAAEVEAGSPHWESFVGNAGWENIYISDVAAEEHRDLVGKSLSQIGDLWRCSPFEAAVRLLLEADLAVSMVLHAMHEDDVRTILAQPWRLGGTDALLGGKPHPRSYGSYPRILGRYVRDEGVVSLPEAIRQMTGGAAQRLRIDDRGVIAPGMKADLCLFDADRIIDRATFDDPMQLPDGIAWVIVNGQPVLRDQQPTGNLPGRVLRQR</sequence>
<evidence type="ECO:0000313" key="2">
    <source>
        <dbReference type="EMBL" id="ACZ40154.1"/>
    </source>
</evidence>
<dbReference type="GO" id="GO:0005829">
    <property type="term" value="C:cytosol"/>
    <property type="evidence" value="ECO:0007669"/>
    <property type="project" value="TreeGrafter"/>
</dbReference>
<gene>
    <name evidence="2" type="ordered locus">Sthe_2740</name>
</gene>
<evidence type="ECO:0000259" key="1">
    <source>
        <dbReference type="Pfam" id="PF07969"/>
    </source>
</evidence>
<dbReference type="KEGG" id="sti:Sthe_2740"/>
<dbReference type="OrthoDB" id="9775607at2"/>
<dbReference type="InterPro" id="IPR023100">
    <property type="entry name" value="D-aminoacylase_insert_dom_sf"/>
</dbReference>
<dbReference type="SUPFAM" id="SSF51338">
    <property type="entry name" value="Composite domain of metallo-dependent hydrolases"/>
    <property type="match status" value="1"/>
</dbReference>